<reference evidence="1 2" key="1">
    <citation type="journal article" date="2018" name="Sci. Rep.">
        <title>Genomic signatures of local adaptation to the degree of environmental predictability in rotifers.</title>
        <authorList>
            <person name="Franch-Gras L."/>
            <person name="Hahn C."/>
            <person name="Garcia-Roger E.M."/>
            <person name="Carmona M.J."/>
            <person name="Serra M."/>
            <person name="Gomez A."/>
        </authorList>
    </citation>
    <scope>NUCLEOTIDE SEQUENCE [LARGE SCALE GENOMIC DNA]</scope>
    <source>
        <strain evidence="1">HYR1</strain>
    </source>
</reference>
<organism evidence="1 2">
    <name type="scientific">Brachionus plicatilis</name>
    <name type="common">Marine rotifer</name>
    <name type="synonym">Brachionus muelleri</name>
    <dbReference type="NCBI Taxonomy" id="10195"/>
    <lineage>
        <taxon>Eukaryota</taxon>
        <taxon>Metazoa</taxon>
        <taxon>Spiralia</taxon>
        <taxon>Gnathifera</taxon>
        <taxon>Rotifera</taxon>
        <taxon>Eurotatoria</taxon>
        <taxon>Monogononta</taxon>
        <taxon>Pseudotrocha</taxon>
        <taxon>Ploima</taxon>
        <taxon>Brachionidae</taxon>
        <taxon>Brachionus</taxon>
    </lineage>
</organism>
<keyword evidence="2" id="KW-1185">Reference proteome</keyword>
<evidence type="ECO:0000313" key="1">
    <source>
        <dbReference type="EMBL" id="RMZ94184.1"/>
    </source>
</evidence>
<proteinExistence type="predicted"/>
<accession>A0A3M7P678</accession>
<comment type="caution">
    <text evidence="1">The sequence shown here is derived from an EMBL/GenBank/DDBJ whole genome shotgun (WGS) entry which is preliminary data.</text>
</comment>
<evidence type="ECO:0000313" key="2">
    <source>
        <dbReference type="Proteomes" id="UP000276133"/>
    </source>
</evidence>
<sequence>MKNYKLNLNLMLQLCWMTQKLSDISLCSFGITLNIKSILYTGFELSRTIKAFNKDLFDSMRISEVPLNK</sequence>
<protein>
    <submittedName>
        <fullName evidence="1">Uncharacterized protein</fullName>
    </submittedName>
</protein>
<dbReference type="AlphaFoldDB" id="A0A3M7P678"/>
<dbReference type="EMBL" id="REGN01013240">
    <property type="protein sequence ID" value="RMZ94184.1"/>
    <property type="molecule type" value="Genomic_DNA"/>
</dbReference>
<dbReference type="Proteomes" id="UP000276133">
    <property type="component" value="Unassembled WGS sequence"/>
</dbReference>
<name>A0A3M7P678_BRAPC</name>
<gene>
    <name evidence="1" type="ORF">BpHYR1_042976</name>
</gene>